<organism evidence="1 2">
    <name type="scientific">Hohenbuehelia grisea</name>
    <dbReference type="NCBI Taxonomy" id="104357"/>
    <lineage>
        <taxon>Eukaryota</taxon>
        <taxon>Fungi</taxon>
        <taxon>Dikarya</taxon>
        <taxon>Basidiomycota</taxon>
        <taxon>Agaricomycotina</taxon>
        <taxon>Agaricomycetes</taxon>
        <taxon>Agaricomycetidae</taxon>
        <taxon>Agaricales</taxon>
        <taxon>Pleurotineae</taxon>
        <taxon>Pleurotaceae</taxon>
        <taxon>Hohenbuehelia</taxon>
    </lineage>
</organism>
<evidence type="ECO:0000313" key="2">
    <source>
        <dbReference type="Proteomes" id="UP001556367"/>
    </source>
</evidence>
<dbReference type="Proteomes" id="UP001556367">
    <property type="component" value="Unassembled WGS sequence"/>
</dbReference>
<dbReference type="EMBL" id="JASNQZ010000005">
    <property type="protein sequence ID" value="KAL0957782.1"/>
    <property type="molecule type" value="Genomic_DNA"/>
</dbReference>
<name>A0ABR3JR06_9AGAR</name>
<protein>
    <submittedName>
        <fullName evidence="1">Uncharacterized protein</fullName>
    </submittedName>
</protein>
<comment type="caution">
    <text evidence="1">The sequence shown here is derived from an EMBL/GenBank/DDBJ whole genome shotgun (WGS) entry which is preliminary data.</text>
</comment>
<proteinExistence type="predicted"/>
<evidence type="ECO:0000313" key="1">
    <source>
        <dbReference type="EMBL" id="KAL0957782.1"/>
    </source>
</evidence>
<accession>A0ABR3JR06</accession>
<keyword evidence="2" id="KW-1185">Reference proteome</keyword>
<gene>
    <name evidence="1" type="ORF">HGRIS_001559</name>
</gene>
<reference evidence="2" key="1">
    <citation type="submission" date="2024-06" db="EMBL/GenBank/DDBJ databases">
        <title>Multi-omics analyses provide insights into the biosynthesis of the anticancer antibiotic pleurotin in Hohenbuehelia grisea.</title>
        <authorList>
            <person name="Weaver J.A."/>
            <person name="Alberti F."/>
        </authorList>
    </citation>
    <scope>NUCLEOTIDE SEQUENCE [LARGE SCALE GENOMIC DNA]</scope>
    <source>
        <strain evidence="2">T-177</strain>
    </source>
</reference>
<sequence length="62" mass="7266">MIQRVLVLYPAVEGFLRDHEQSNLRKHLLPNQELDILHDLIQVLEILHTVQELLSSERTPTL</sequence>